<comment type="caution">
    <text evidence="2">The sequence shown here is derived from an EMBL/GenBank/DDBJ whole genome shotgun (WGS) entry which is preliminary data.</text>
</comment>
<protein>
    <recommendedName>
        <fullName evidence="4">Porin</fullName>
    </recommendedName>
</protein>
<proteinExistence type="predicted"/>
<dbReference type="Proteomes" id="UP000266305">
    <property type="component" value="Unassembled WGS sequence"/>
</dbReference>
<evidence type="ECO:0000313" key="3">
    <source>
        <dbReference type="Proteomes" id="UP000266305"/>
    </source>
</evidence>
<feature type="chain" id="PRO_5043511295" description="Porin" evidence="1">
    <location>
        <begin position="21"/>
        <end position="231"/>
    </location>
</feature>
<evidence type="ECO:0000313" key="2">
    <source>
        <dbReference type="EMBL" id="RHZ92291.1"/>
    </source>
</evidence>
<evidence type="ECO:0000256" key="1">
    <source>
        <dbReference type="SAM" id="SignalP"/>
    </source>
</evidence>
<name>A0AAX1UH44_CERSP</name>
<evidence type="ECO:0008006" key="4">
    <source>
        <dbReference type="Google" id="ProtNLM"/>
    </source>
</evidence>
<accession>A0AAX1UH44</accession>
<organism evidence="2 3">
    <name type="scientific">Cereibacter sphaeroides</name>
    <name type="common">Rhodobacter sphaeroides</name>
    <dbReference type="NCBI Taxonomy" id="1063"/>
    <lineage>
        <taxon>Bacteria</taxon>
        <taxon>Pseudomonadati</taxon>
        <taxon>Pseudomonadota</taxon>
        <taxon>Alphaproteobacteria</taxon>
        <taxon>Rhodobacterales</taxon>
        <taxon>Paracoccaceae</taxon>
        <taxon>Cereibacter</taxon>
    </lineage>
</organism>
<dbReference type="AlphaFoldDB" id="A0AAX1UH44"/>
<dbReference type="GeneID" id="3718378"/>
<reference evidence="2 3" key="1">
    <citation type="submission" date="2018-08" db="EMBL/GenBank/DDBJ databases">
        <title>Draft genome sequence of Rhodobacter sphaeroides FY.</title>
        <authorList>
            <person name="Rayyan A."/>
            <person name="Meyer T.E."/>
            <person name="Kyndt J.A."/>
        </authorList>
    </citation>
    <scope>NUCLEOTIDE SEQUENCE [LARGE SCALE GENOMIC DNA]</scope>
    <source>
        <strain evidence="2 3">FY</strain>
    </source>
</reference>
<keyword evidence="1" id="KW-0732">Signal</keyword>
<dbReference type="EMBL" id="QWGP01000025">
    <property type="protein sequence ID" value="RHZ92291.1"/>
    <property type="molecule type" value="Genomic_DNA"/>
</dbReference>
<dbReference type="RefSeq" id="WP_002721024.1">
    <property type="nucleotide sequence ID" value="NZ_BJXO01000013.1"/>
</dbReference>
<feature type="signal peptide" evidence="1">
    <location>
        <begin position="1"/>
        <end position="20"/>
    </location>
</feature>
<sequence>MNRLSLLALVAALSASPAAAQMTGATLDFGHSFFTEDSDISKTSLGGSAEFGFGTSFALQGDLGYSRLHGVHENATAAALHGMVYVNPETAIGAFYGIEDLAGDSVDFYGFEVGQKSDLFDVEAYVGRADNSGLTGSMMGLEGRVLMANGFGVGGKVNHLDVEGLDTTRFGLTGDYTLPNGLALTAEIGGVNADDLGLDGTEPYVGIGARFDFGRGAMFSRRSLSAVAPGL</sequence>
<gene>
    <name evidence="2" type="ORF">D1114_17945</name>
</gene>